<accession>A0ACC0PDF1</accession>
<sequence length="360" mass="39858">MEKQNLLCFLRSCCFFLLPLLSDIQGVHGSSSEQYHRHGGGGVYGFHPKKLFAFGDSYADTGNLPKLAIDWQVPYGITFPGKPYGHFSDGRVLTEFLAKYLGLKSPVPYAMRENKPKLARYGMNFAYGGTGVFNTTVAPGEPNMTAQIDFFQNLLKESAYRKSELEYSLSLVTVSGNDYTTYTAEGGSDLGFPSYITRVVNQIAVNLKRIHDMGVRKVAVTAIEPVGCLPESTVANSFQQCNETANTLAKLHNTLLQVAVAKLNSESKDPGAFIILDLYDAFASVLNNKETTVKFESPILKPCCFGTTSGYRCGSLNAKGEKMYTLCDNPKATFFWDNVHPTQAGWRVVFFYLKSKFEKS</sequence>
<organism evidence="1 2">
    <name type="scientific">Rhododendron molle</name>
    <name type="common">Chinese azalea</name>
    <name type="synonym">Azalea mollis</name>
    <dbReference type="NCBI Taxonomy" id="49168"/>
    <lineage>
        <taxon>Eukaryota</taxon>
        <taxon>Viridiplantae</taxon>
        <taxon>Streptophyta</taxon>
        <taxon>Embryophyta</taxon>
        <taxon>Tracheophyta</taxon>
        <taxon>Spermatophyta</taxon>
        <taxon>Magnoliopsida</taxon>
        <taxon>eudicotyledons</taxon>
        <taxon>Gunneridae</taxon>
        <taxon>Pentapetalae</taxon>
        <taxon>asterids</taxon>
        <taxon>Ericales</taxon>
        <taxon>Ericaceae</taxon>
        <taxon>Ericoideae</taxon>
        <taxon>Rhodoreae</taxon>
        <taxon>Rhododendron</taxon>
    </lineage>
</organism>
<dbReference type="EMBL" id="CM046390">
    <property type="protein sequence ID" value="KAI8563079.1"/>
    <property type="molecule type" value="Genomic_DNA"/>
</dbReference>
<proteinExistence type="predicted"/>
<evidence type="ECO:0000313" key="2">
    <source>
        <dbReference type="Proteomes" id="UP001062846"/>
    </source>
</evidence>
<keyword evidence="2" id="KW-1185">Reference proteome</keyword>
<gene>
    <name evidence="1" type="ORF">RHMOL_Rhmol03G0085500</name>
</gene>
<name>A0ACC0PDF1_RHOML</name>
<protein>
    <submittedName>
        <fullName evidence="1">Uncharacterized protein</fullName>
    </submittedName>
</protein>
<reference evidence="1" key="1">
    <citation type="submission" date="2022-02" db="EMBL/GenBank/DDBJ databases">
        <title>Plant Genome Project.</title>
        <authorList>
            <person name="Zhang R.-G."/>
        </authorList>
    </citation>
    <scope>NUCLEOTIDE SEQUENCE</scope>
    <source>
        <strain evidence="1">AT1</strain>
    </source>
</reference>
<comment type="caution">
    <text evidence="1">The sequence shown here is derived from an EMBL/GenBank/DDBJ whole genome shotgun (WGS) entry which is preliminary data.</text>
</comment>
<dbReference type="Proteomes" id="UP001062846">
    <property type="component" value="Chromosome 3"/>
</dbReference>
<evidence type="ECO:0000313" key="1">
    <source>
        <dbReference type="EMBL" id="KAI8563079.1"/>
    </source>
</evidence>